<dbReference type="Pfam" id="PF00990">
    <property type="entry name" value="GGDEF"/>
    <property type="match status" value="1"/>
</dbReference>
<evidence type="ECO:0000313" key="5">
    <source>
        <dbReference type="EMBL" id="NIH68755.1"/>
    </source>
</evidence>
<reference evidence="4" key="1">
    <citation type="journal article" date="2014" name="Int. J. Syst. Evol. Microbiol.">
        <title>Complete genome of a new Firmicutes species belonging to the dominant human colonic microbiota ('Ruminococcus bicirculans') reveals two chromosomes and a selective capacity to utilize plant glucans.</title>
        <authorList>
            <consortium name="NISC Comparative Sequencing Program"/>
            <person name="Wegmann U."/>
            <person name="Louis P."/>
            <person name="Goesmann A."/>
            <person name="Henrissat B."/>
            <person name="Duncan S.H."/>
            <person name="Flint H.J."/>
        </authorList>
    </citation>
    <scope>NUCLEOTIDE SEQUENCE</scope>
    <source>
        <strain evidence="4">CGMCC 4.5581</strain>
    </source>
</reference>
<dbReference type="GO" id="GO:0071111">
    <property type="term" value="F:cyclic-guanylate-specific phosphodiesterase activity"/>
    <property type="evidence" value="ECO:0007669"/>
    <property type="project" value="InterPro"/>
</dbReference>
<dbReference type="PROSITE" id="PS50887">
    <property type="entry name" value="GGDEF"/>
    <property type="match status" value="1"/>
</dbReference>
<dbReference type="SMART" id="SM00267">
    <property type="entry name" value="GGDEF"/>
    <property type="match status" value="1"/>
</dbReference>
<dbReference type="SUPFAM" id="SSF141868">
    <property type="entry name" value="EAL domain-like"/>
    <property type="match status" value="1"/>
</dbReference>
<dbReference type="AlphaFoldDB" id="A0A846LT01"/>
<reference evidence="5 6" key="3">
    <citation type="submission" date="2020-02" db="EMBL/GenBank/DDBJ databases">
        <title>Sequencing the genomes of 1000 actinobacteria strains.</title>
        <authorList>
            <person name="Klenk H.-P."/>
        </authorList>
    </citation>
    <scope>NUCLEOTIDE SEQUENCE [LARGE SCALE GENOMIC DNA]</scope>
    <source>
        <strain evidence="5 6">DSM 45201</strain>
    </source>
</reference>
<dbReference type="Pfam" id="PF00563">
    <property type="entry name" value="EAL"/>
    <property type="match status" value="1"/>
</dbReference>
<evidence type="ECO:0000313" key="7">
    <source>
        <dbReference type="Proteomes" id="UP000648663"/>
    </source>
</evidence>
<dbReference type="EMBL" id="JAAMPA010000002">
    <property type="protein sequence ID" value="NIH68755.1"/>
    <property type="molecule type" value="Genomic_DNA"/>
</dbReference>
<dbReference type="CDD" id="cd01948">
    <property type="entry name" value="EAL"/>
    <property type="match status" value="1"/>
</dbReference>
<sequence>MAQSWLTGAAAAGPLPPTREGVPGELRREVVRDAAVVVALTLGCLAAGIAWDLPQRLAGWSLETGAPLDHVVFLLAASHLLMMGFGARRGRQLKTEAAEHRRLEALLREQADHDPLTGLGTLTAFLAALDRLERSGAAPDDAAVLLLDIDRFTAVNDTLGHDVGSGLLVAVADRIRAVLPPAAVAARTGGDVFALLVPDASATVASEVVAALRRPFSVGELELEVDLSAGLARGLGPGAADLFRRADVARGTAKRQAAGLVVYSPELDTFDPGRLALHGDLRRALRAGALEVHHQPKVDLADGRVVGVEALVRWPHPELGLLTPDRFIVLAEQTGLIAPLTDLVLHRALADARGWREQGRRLTVAVNLSARLLHDPELPARVAAALRAERVAPEDLELEVTETAAMEDPERAMTVLGQLRLLGVRLSVDDFGTGHASLAHLSRLPVDTLKVDRSFVAGLGTEPAARAIVRSTVDLGHALGLSVVAEGVETAGQWHQLAAWGCDLAQGWWLARPVPAAVVLAVAAEIERRCAGLEPPAAVDVAAVVPAQRSFG</sequence>
<dbReference type="PROSITE" id="PS50883">
    <property type="entry name" value="EAL"/>
    <property type="match status" value="1"/>
</dbReference>
<comment type="caution">
    <text evidence="5">The sequence shown here is derived from an EMBL/GenBank/DDBJ whole genome shotgun (WGS) entry which is preliminary data.</text>
</comment>
<evidence type="ECO:0000259" key="3">
    <source>
        <dbReference type="PROSITE" id="PS50887"/>
    </source>
</evidence>
<dbReference type="Proteomes" id="UP000552836">
    <property type="component" value="Unassembled WGS sequence"/>
</dbReference>
<proteinExistence type="predicted"/>
<dbReference type="InterPro" id="IPR035919">
    <property type="entry name" value="EAL_sf"/>
</dbReference>
<feature type="compositionally biased region" description="Low complexity" evidence="1">
    <location>
        <begin position="1"/>
        <end position="13"/>
    </location>
</feature>
<dbReference type="NCBIfam" id="TIGR00254">
    <property type="entry name" value="GGDEF"/>
    <property type="match status" value="1"/>
</dbReference>
<dbReference type="EMBL" id="BMMI01000002">
    <property type="protein sequence ID" value="GGL59849.1"/>
    <property type="molecule type" value="Genomic_DNA"/>
</dbReference>
<dbReference type="Gene3D" id="3.20.20.450">
    <property type="entry name" value="EAL domain"/>
    <property type="match status" value="1"/>
</dbReference>
<evidence type="ECO:0000256" key="1">
    <source>
        <dbReference type="SAM" id="MobiDB-lite"/>
    </source>
</evidence>
<dbReference type="PANTHER" id="PTHR33121">
    <property type="entry name" value="CYCLIC DI-GMP PHOSPHODIESTERASE PDEF"/>
    <property type="match status" value="1"/>
</dbReference>
<dbReference type="InterPro" id="IPR050706">
    <property type="entry name" value="Cyclic-di-GMP_PDE-like"/>
</dbReference>
<dbReference type="InterPro" id="IPR043128">
    <property type="entry name" value="Rev_trsase/Diguanyl_cyclase"/>
</dbReference>
<dbReference type="InterPro" id="IPR000160">
    <property type="entry name" value="GGDEF_dom"/>
</dbReference>
<name>A0A846LT01_9ACTN</name>
<dbReference type="SUPFAM" id="SSF55073">
    <property type="entry name" value="Nucleotide cyclase"/>
    <property type="match status" value="1"/>
</dbReference>
<feature type="region of interest" description="Disordered" evidence="1">
    <location>
        <begin position="1"/>
        <end position="21"/>
    </location>
</feature>
<gene>
    <name evidence="5" type="ORF">FB380_003243</name>
    <name evidence="4" type="ORF">GCM10011589_14760</name>
</gene>
<reference evidence="7" key="2">
    <citation type="journal article" date="2019" name="Int. J. Syst. Evol. Microbiol.">
        <title>The Global Catalogue of Microorganisms (GCM) 10K type strain sequencing project: providing services to taxonomists for standard genome sequencing and annotation.</title>
        <authorList>
            <consortium name="The Broad Institute Genomics Platform"/>
            <consortium name="The Broad Institute Genome Sequencing Center for Infectious Disease"/>
            <person name="Wu L."/>
            <person name="Ma J."/>
        </authorList>
    </citation>
    <scope>NUCLEOTIDE SEQUENCE [LARGE SCALE GENOMIC DNA]</scope>
    <source>
        <strain evidence="7">CGMCC 4.5581</strain>
    </source>
</reference>
<accession>A0A846LT01</accession>
<keyword evidence="7" id="KW-1185">Reference proteome</keyword>
<evidence type="ECO:0000313" key="6">
    <source>
        <dbReference type="Proteomes" id="UP000552836"/>
    </source>
</evidence>
<feature type="domain" description="GGDEF" evidence="3">
    <location>
        <begin position="140"/>
        <end position="266"/>
    </location>
</feature>
<reference evidence="4" key="4">
    <citation type="submission" date="2024-05" db="EMBL/GenBank/DDBJ databases">
        <authorList>
            <person name="Sun Q."/>
            <person name="Zhou Y."/>
        </authorList>
    </citation>
    <scope>NUCLEOTIDE SEQUENCE</scope>
    <source>
        <strain evidence="4">CGMCC 4.5581</strain>
    </source>
</reference>
<dbReference type="InterPro" id="IPR029787">
    <property type="entry name" value="Nucleotide_cyclase"/>
</dbReference>
<dbReference type="CDD" id="cd01949">
    <property type="entry name" value="GGDEF"/>
    <property type="match status" value="1"/>
</dbReference>
<dbReference type="Proteomes" id="UP000648663">
    <property type="component" value="Unassembled WGS sequence"/>
</dbReference>
<organism evidence="5 6">
    <name type="scientific">Modestobacter marinus</name>
    <dbReference type="NCBI Taxonomy" id="477641"/>
    <lineage>
        <taxon>Bacteria</taxon>
        <taxon>Bacillati</taxon>
        <taxon>Actinomycetota</taxon>
        <taxon>Actinomycetes</taxon>
        <taxon>Geodermatophilales</taxon>
        <taxon>Geodermatophilaceae</taxon>
        <taxon>Modestobacter</taxon>
    </lineage>
</organism>
<evidence type="ECO:0000313" key="4">
    <source>
        <dbReference type="EMBL" id="GGL59849.1"/>
    </source>
</evidence>
<dbReference type="Gene3D" id="3.30.70.270">
    <property type="match status" value="1"/>
</dbReference>
<dbReference type="PANTHER" id="PTHR33121:SF70">
    <property type="entry name" value="SIGNALING PROTEIN YKOW"/>
    <property type="match status" value="1"/>
</dbReference>
<dbReference type="SMART" id="SM00052">
    <property type="entry name" value="EAL"/>
    <property type="match status" value="1"/>
</dbReference>
<feature type="domain" description="EAL" evidence="2">
    <location>
        <begin position="274"/>
        <end position="527"/>
    </location>
</feature>
<dbReference type="InterPro" id="IPR001633">
    <property type="entry name" value="EAL_dom"/>
</dbReference>
<evidence type="ECO:0000259" key="2">
    <source>
        <dbReference type="PROSITE" id="PS50883"/>
    </source>
</evidence>
<dbReference type="RefSeq" id="WP_166756380.1">
    <property type="nucleotide sequence ID" value="NZ_BAABJU010000003.1"/>
</dbReference>
<protein>
    <submittedName>
        <fullName evidence="5">Diguanylate cyclase (GGDEF)-like protein</fullName>
    </submittedName>
</protein>